<dbReference type="InterPro" id="IPR027417">
    <property type="entry name" value="P-loop_NTPase"/>
</dbReference>
<proteinExistence type="predicted"/>
<accession>A0AAV9R7S0</accession>
<feature type="compositionally biased region" description="Basic and acidic residues" evidence="2">
    <location>
        <begin position="1"/>
        <end position="12"/>
    </location>
</feature>
<dbReference type="Proteomes" id="UP001311232">
    <property type="component" value="Unassembled WGS sequence"/>
</dbReference>
<evidence type="ECO:0000313" key="4">
    <source>
        <dbReference type="Proteomes" id="UP001311232"/>
    </source>
</evidence>
<protein>
    <submittedName>
        <fullName evidence="3">Uncharacterized protein</fullName>
    </submittedName>
</protein>
<dbReference type="AlphaFoldDB" id="A0AAV9R7S0"/>
<comment type="caution">
    <text evidence="3">The sequence shown here is derived from an EMBL/GenBank/DDBJ whole genome shotgun (WGS) entry which is preliminary data.</text>
</comment>
<feature type="coiled-coil region" evidence="1">
    <location>
        <begin position="138"/>
        <end position="172"/>
    </location>
</feature>
<dbReference type="Gene3D" id="3.40.50.300">
    <property type="entry name" value="P-loop containing nucleotide triphosphate hydrolases"/>
    <property type="match status" value="1"/>
</dbReference>
<reference evidence="3 4" key="1">
    <citation type="submission" date="2021-06" db="EMBL/GenBank/DDBJ databases">
        <authorList>
            <person name="Palmer J.M."/>
        </authorList>
    </citation>
    <scope>NUCLEOTIDE SEQUENCE [LARGE SCALE GENOMIC DNA]</scope>
    <source>
        <strain evidence="3 4">MEX-2019</strain>
        <tissue evidence="3">Muscle</tissue>
    </source>
</reference>
<sequence length="181" mass="20908">MELADSRQENARELAPAGPGSGRGAVDLFTFLPREAEKTLRRSAGLSVPQSAYDGSRINRVKDIEDHYHGISSDREQAEESVTSITQRIQQINGFLQNQHTEMGFVLQRETENLKSLCQRSDLKMGWKSFQQRIDEMGESQQQKLKNIRSDLTQLEEEIRELENRIQQIETTQQPKRHEIR</sequence>
<feature type="region of interest" description="Disordered" evidence="2">
    <location>
        <begin position="1"/>
        <end position="26"/>
    </location>
</feature>
<name>A0AAV9R7S0_9TELE</name>
<organism evidence="3 4">
    <name type="scientific">Crenichthys baileyi</name>
    <name type="common">White River springfish</name>
    <dbReference type="NCBI Taxonomy" id="28760"/>
    <lineage>
        <taxon>Eukaryota</taxon>
        <taxon>Metazoa</taxon>
        <taxon>Chordata</taxon>
        <taxon>Craniata</taxon>
        <taxon>Vertebrata</taxon>
        <taxon>Euteleostomi</taxon>
        <taxon>Actinopterygii</taxon>
        <taxon>Neopterygii</taxon>
        <taxon>Teleostei</taxon>
        <taxon>Neoteleostei</taxon>
        <taxon>Acanthomorphata</taxon>
        <taxon>Ovalentaria</taxon>
        <taxon>Atherinomorphae</taxon>
        <taxon>Cyprinodontiformes</taxon>
        <taxon>Goodeidae</taxon>
        <taxon>Crenichthys</taxon>
    </lineage>
</organism>
<gene>
    <name evidence="3" type="ORF">CRENBAI_017947</name>
</gene>
<keyword evidence="1" id="KW-0175">Coiled coil</keyword>
<evidence type="ECO:0000256" key="1">
    <source>
        <dbReference type="SAM" id="Coils"/>
    </source>
</evidence>
<dbReference type="EMBL" id="JAHHUM010002347">
    <property type="protein sequence ID" value="KAK5604400.1"/>
    <property type="molecule type" value="Genomic_DNA"/>
</dbReference>
<keyword evidence="4" id="KW-1185">Reference proteome</keyword>
<evidence type="ECO:0000256" key="2">
    <source>
        <dbReference type="SAM" id="MobiDB-lite"/>
    </source>
</evidence>
<evidence type="ECO:0000313" key="3">
    <source>
        <dbReference type="EMBL" id="KAK5604400.1"/>
    </source>
</evidence>